<protein>
    <submittedName>
        <fullName evidence="1">Uncharacterized protein</fullName>
    </submittedName>
</protein>
<evidence type="ECO:0000313" key="1">
    <source>
        <dbReference type="EMBL" id="KAG8065147.1"/>
    </source>
</evidence>
<proteinExistence type="predicted"/>
<gene>
    <name evidence="1" type="ORF">GUJ93_ZPchr0004g38797</name>
</gene>
<keyword evidence="2" id="KW-1185">Reference proteome</keyword>
<dbReference type="AlphaFoldDB" id="A0A8J5V8Y8"/>
<sequence>MAAKIDTSASEVSRDRDMVGGMATGEVSFIPPTDVVVELVDEETLADPQAIPTLGESGGEPQLTLGRAQRGMLMRATVS</sequence>
<name>A0A8J5V8Y8_ZIZPA</name>
<dbReference type="Proteomes" id="UP000729402">
    <property type="component" value="Unassembled WGS sequence"/>
</dbReference>
<reference evidence="1" key="2">
    <citation type="submission" date="2021-02" db="EMBL/GenBank/DDBJ databases">
        <authorList>
            <person name="Kimball J.A."/>
            <person name="Haas M.W."/>
            <person name="Macchietto M."/>
            <person name="Kono T."/>
            <person name="Duquette J."/>
            <person name="Shao M."/>
        </authorList>
    </citation>
    <scope>NUCLEOTIDE SEQUENCE</scope>
    <source>
        <tissue evidence="1">Fresh leaf tissue</tissue>
    </source>
</reference>
<reference evidence="1" key="1">
    <citation type="journal article" date="2021" name="bioRxiv">
        <title>Whole Genome Assembly and Annotation of Northern Wild Rice, Zizania palustris L., Supports a Whole Genome Duplication in the Zizania Genus.</title>
        <authorList>
            <person name="Haas M."/>
            <person name="Kono T."/>
            <person name="Macchietto M."/>
            <person name="Millas R."/>
            <person name="McGilp L."/>
            <person name="Shao M."/>
            <person name="Duquette J."/>
            <person name="Hirsch C.N."/>
            <person name="Kimball J."/>
        </authorList>
    </citation>
    <scope>NUCLEOTIDE SEQUENCE</scope>
    <source>
        <tissue evidence="1">Fresh leaf tissue</tissue>
    </source>
</reference>
<evidence type="ECO:0000313" key="2">
    <source>
        <dbReference type="Proteomes" id="UP000729402"/>
    </source>
</evidence>
<accession>A0A8J5V8Y8</accession>
<dbReference type="EMBL" id="JAAALK010000285">
    <property type="protein sequence ID" value="KAG8065147.1"/>
    <property type="molecule type" value="Genomic_DNA"/>
</dbReference>
<comment type="caution">
    <text evidence="1">The sequence shown here is derived from an EMBL/GenBank/DDBJ whole genome shotgun (WGS) entry which is preliminary data.</text>
</comment>
<organism evidence="1 2">
    <name type="scientific">Zizania palustris</name>
    <name type="common">Northern wild rice</name>
    <dbReference type="NCBI Taxonomy" id="103762"/>
    <lineage>
        <taxon>Eukaryota</taxon>
        <taxon>Viridiplantae</taxon>
        <taxon>Streptophyta</taxon>
        <taxon>Embryophyta</taxon>
        <taxon>Tracheophyta</taxon>
        <taxon>Spermatophyta</taxon>
        <taxon>Magnoliopsida</taxon>
        <taxon>Liliopsida</taxon>
        <taxon>Poales</taxon>
        <taxon>Poaceae</taxon>
        <taxon>BOP clade</taxon>
        <taxon>Oryzoideae</taxon>
        <taxon>Oryzeae</taxon>
        <taxon>Zizaniinae</taxon>
        <taxon>Zizania</taxon>
    </lineage>
</organism>